<dbReference type="PATRIC" id="fig|1354272.4.peg.2207"/>
<name>A0A1B7JUK1_9GAMM</name>
<dbReference type="CDD" id="cd22362">
    <property type="entry name" value="TnsA_endonuclease-like"/>
    <property type="match status" value="1"/>
</dbReference>
<dbReference type="InterPro" id="IPR036390">
    <property type="entry name" value="WH_DNA-bd_sf"/>
</dbReference>
<reference evidence="3 4" key="1">
    <citation type="submission" date="2016-04" db="EMBL/GenBank/DDBJ databases">
        <title>ATOL: Assembling a taxonomically balanced genome-scale reconstruction of the evolutionary history of the Enterobacteriaceae.</title>
        <authorList>
            <person name="Plunkett G.III."/>
            <person name="Neeno-Eckwall E.C."/>
            <person name="Glasner J.D."/>
            <person name="Perna N.T."/>
        </authorList>
    </citation>
    <scope>NUCLEOTIDE SEQUENCE [LARGE SCALE GENOMIC DNA]</scope>
    <source>
        <strain evidence="3 4">ATCC 35613</strain>
    </source>
</reference>
<evidence type="ECO:0000259" key="2">
    <source>
        <dbReference type="Pfam" id="PF08722"/>
    </source>
</evidence>
<organism evidence="3 4">
    <name type="scientific">Providencia heimbachae ATCC 35613</name>
    <dbReference type="NCBI Taxonomy" id="1354272"/>
    <lineage>
        <taxon>Bacteria</taxon>
        <taxon>Pseudomonadati</taxon>
        <taxon>Pseudomonadota</taxon>
        <taxon>Gammaproteobacteria</taxon>
        <taxon>Enterobacterales</taxon>
        <taxon>Morganellaceae</taxon>
        <taxon>Providencia</taxon>
    </lineage>
</organism>
<dbReference type="GO" id="GO:0003676">
    <property type="term" value="F:nucleic acid binding"/>
    <property type="evidence" value="ECO:0007669"/>
    <property type="project" value="InterPro"/>
</dbReference>
<keyword evidence="4" id="KW-1185">Reference proteome</keyword>
<accession>A0A1B7JUK1</accession>
<sequence length="274" mass="32176">MGKKQYWNSEVKNRRWIKEGRGQGTGADYKPWLTVRDVASEGRSHRVFGHLSQRTHHLLSDLELATFLLLQWRSTTIDIREQFPLDRTVTLDISKLLGIEHPNHHGVDQYMSSDFVVDTEEKDRRRFVIQVKATEAFNDSRTIEKLEIESLYWREKGVPFFWVTENQIPPIVFENINLLYNHIDDDTDQNELLVQLDVFSKHIRQSENLRVKELCMKLDASYGHEPGEALYQIKRLLAHRYFHFDITKPFTELRCSDITAETFNALQEGGRVSS</sequence>
<dbReference type="SUPFAM" id="SSF46785">
    <property type="entry name" value="Winged helix' DNA-binding domain"/>
    <property type="match status" value="1"/>
</dbReference>
<dbReference type="SUPFAM" id="SSF52980">
    <property type="entry name" value="Restriction endonuclease-like"/>
    <property type="match status" value="1"/>
</dbReference>
<proteinExistence type="predicted"/>
<feature type="domain" description="TnsA endonuclease N-terminal" evidence="2">
    <location>
        <begin position="75"/>
        <end position="165"/>
    </location>
</feature>
<feature type="domain" description="TnsA endonuclease C-terminal" evidence="1">
    <location>
        <begin position="167"/>
        <end position="246"/>
    </location>
</feature>
<dbReference type="RefSeq" id="WP_068908816.1">
    <property type="nucleotide sequence ID" value="NZ_LXEW01000031.1"/>
</dbReference>
<dbReference type="AlphaFoldDB" id="A0A1B7JUK1"/>
<evidence type="ECO:0000313" key="4">
    <source>
        <dbReference type="Proteomes" id="UP000078224"/>
    </source>
</evidence>
<dbReference type="Gene3D" id="1.10.10.10">
    <property type="entry name" value="Winged helix-like DNA-binding domain superfamily/Winged helix DNA-binding domain"/>
    <property type="match status" value="1"/>
</dbReference>
<evidence type="ECO:0000313" key="3">
    <source>
        <dbReference type="EMBL" id="OAT51555.1"/>
    </source>
</evidence>
<protein>
    <submittedName>
        <fullName evidence="3">TnsA family transposon Tn7 transposition protein</fullName>
    </submittedName>
</protein>
<gene>
    <name evidence="3" type="ORF">M998_2170</name>
</gene>
<dbReference type="Pfam" id="PF08721">
    <property type="entry name" value="Tn7_Tnp_TnsA_C"/>
    <property type="match status" value="1"/>
</dbReference>
<dbReference type="InterPro" id="IPR036388">
    <property type="entry name" value="WH-like_DNA-bd_sf"/>
</dbReference>
<comment type="caution">
    <text evidence="3">The sequence shown here is derived from an EMBL/GenBank/DDBJ whole genome shotgun (WGS) entry which is preliminary data.</text>
</comment>
<dbReference type="InterPro" id="IPR014833">
    <property type="entry name" value="TnsA_N"/>
</dbReference>
<dbReference type="Gene3D" id="3.40.1350.10">
    <property type="match status" value="1"/>
</dbReference>
<dbReference type="InterPro" id="IPR011856">
    <property type="entry name" value="tRNA_endonuc-like_dom_sf"/>
</dbReference>
<evidence type="ECO:0000259" key="1">
    <source>
        <dbReference type="Pfam" id="PF08721"/>
    </source>
</evidence>
<dbReference type="EMBL" id="LXEW01000031">
    <property type="protein sequence ID" value="OAT51555.1"/>
    <property type="molecule type" value="Genomic_DNA"/>
</dbReference>
<dbReference type="InterPro" id="IPR011335">
    <property type="entry name" value="Restrct_endonuc-II-like"/>
</dbReference>
<dbReference type="InterPro" id="IPR014832">
    <property type="entry name" value="TnsA_C"/>
</dbReference>
<dbReference type="Pfam" id="PF08722">
    <property type="entry name" value="Tn7_TnsA-like_N"/>
    <property type="match status" value="1"/>
</dbReference>
<dbReference type="OrthoDB" id="5291587at2"/>
<dbReference type="Proteomes" id="UP000078224">
    <property type="component" value="Unassembled WGS sequence"/>
</dbReference>